<dbReference type="EMBL" id="ABMABF030000011">
    <property type="protein sequence ID" value="EMJ5135452.1"/>
    <property type="molecule type" value="Genomic_DNA"/>
</dbReference>
<comment type="caution">
    <text evidence="2">The sequence shown here is derived from an EMBL/GenBank/DDBJ whole genome shotgun (WGS) entry which is preliminary data.</text>
</comment>
<reference evidence="2" key="1">
    <citation type="submission" date="2024-02" db="EMBL/GenBank/DDBJ databases">
        <authorList>
            <consortium name="Clinical and Environmental Microbiology Branch: Whole genome sequencing antimicrobial resistance pathogens in the healthcare setting"/>
        </authorList>
    </citation>
    <scope>NUCLEOTIDE SEQUENCE</scope>
    <source>
        <strain evidence="2">2021GO-0154</strain>
    </source>
</reference>
<gene>
    <name evidence="2" type="ORF">RG298_003205</name>
</gene>
<evidence type="ECO:0000313" key="2">
    <source>
        <dbReference type="EMBL" id="EMJ5135452.1"/>
    </source>
</evidence>
<dbReference type="Pfam" id="PF13439">
    <property type="entry name" value="Glyco_transf_4"/>
    <property type="match status" value="1"/>
</dbReference>
<proteinExistence type="predicted"/>
<organism evidence="2">
    <name type="scientific">Providencia stuartii</name>
    <dbReference type="NCBI Taxonomy" id="588"/>
    <lineage>
        <taxon>Bacteria</taxon>
        <taxon>Pseudomonadati</taxon>
        <taxon>Pseudomonadota</taxon>
        <taxon>Gammaproteobacteria</taxon>
        <taxon>Enterobacterales</taxon>
        <taxon>Morganellaceae</taxon>
        <taxon>Providencia</taxon>
    </lineage>
</organism>
<dbReference type="PANTHER" id="PTHR12526">
    <property type="entry name" value="GLYCOSYLTRANSFERASE"/>
    <property type="match status" value="1"/>
</dbReference>
<dbReference type="InterPro" id="IPR028098">
    <property type="entry name" value="Glyco_trans_4-like_N"/>
</dbReference>
<sequence>MRIVHVCYSDRNGGAARAAQRLHQAQRKQGIDSHMLVIDKRSDDPFIHTISGLHKLRIKFANFISRQILRLQKDKNLVLHSLNFFPSGLLPALNKLKPDVVNLHWLGGEMLSIGEIKKIHQPIVWTLHDMWAFSGCEHYDNLEASNRYASGYNSVCKGNRGIDLNRWNFNRKKMLWKNKNFHIVAPSHWLANCVKESALFSNLRVDVIGNCIDHSQYKPINKFFCREVLGLPLNKKLLLFGAMSSTSDPRKGYSLLVSALKEYSKNNNPNEIELVVFGASQGNTEETTGFKTHYIGNLYDDISLVLLYNAADLLVAPSLQDNLPNTLVESLACGTPSLSFNIGGMVDLIRNEQLGNICENIDSVSLATSINKSLRKEYNTNYIHEHSLNIRGQEKIVSSYMKIYKFITDEGIS</sequence>
<evidence type="ECO:0000259" key="1">
    <source>
        <dbReference type="Pfam" id="PF13439"/>
    </source>
</evidence>
<dbReference type="GO" id="GO:0016757">
    <property type="term" value="F:glycosyltransferase activity"/>
    <property type="evidence" value="ECO:0007669"/>
    <property type="project" value="UniProtKB-ARBA"/>
</dbReference>
<protein>
    <submittedName>
        <fullName evidence="2">Glycosyltransferase</fullName>
    </submittedName>
</protein>
<name>A0AAI9DDY1_PROST</name>
<dbReference type="PANTHER" id="PTHR12526:SF635">
    <property type="entry name" value="GLYCOSYL TRANSFERASE GROUP 1"/>
    <property type="match status" value="1"/>
</dbReference>
<dbReference type="Pfam" id="PF13692">
    <property type="entry name" value="Glyco_trans_1_4"/>
    <property type="match status" value="1"/>
</dbReference>
<dbReference type="SUPFAM" id="SSF53756">
    <property type="entry name" value="UDP-Glycosyltransferase/glycogen phosphorylase"/>
    <property type="match status" value="1"/>
</dbReference>
<accession>A0AAI9DDY1</accession>
<feature type="domain" description="Glycosyltransferase subfamily 4-like N-terminal" evidence="1">
    <location>
        <begin position="13"/>
        <end position="215"/>
    </location>
</feature>
<dbReference type="Gene3D" id="3.40.50.2000">
    <property type="entry name" value="Glycogen Phosphorylase B"/>
    <property type="match status" value="2"/>
</dbReference>
<dbReference type="AlphaFoldDB" id="A0AAI9DDY1"/>